<dbReference type="OrthoDB" id="5817139at2759"/>
<name>A0A9P1IXP2_9PELO</name>
<feature type="region of interest" description="Disordered" evidence="1">
    <location>
        <begin position="84"/>
        <end position="136"/>
    </location>
</feature>
<keyword evidence="3" id="KW-1185">Reference proteome</keyword>
<comment type="caution">
    <text evidence="2">The sequence shown here is derived from an EMBL/GenBank/DDBJ whole genome shotgun (WGS) entry which is preliminary data.</text>
</comment>
<evidence type="ECO:0000256" key="1">
    <source>
        <dbReference type="SAM" id="MobiDB-lite"/>
    </source>
</evidence>
<evidence type="ECO:0000313" key="3">
    <source>
        <dbReference type="Proteomes" id="UP001152747"/>
    </source>
</evidence>
<gene>
    <name evidence="2" type="ORF">CAMP_LOCUS15596</name>
</gene>
<feature type="compositionally biased region" description="Basic and acidic residues" evidence="1">
    <location>
        <begin position="84"/>
        <end position="98"/>
    </location>
</feature>
<dbReference type="Proteomes" id="UP001152747">
    <property type="component" value="Unassembled WGS sequence"/>
</dbReference>
<dbReference type="AlphaFoldDB" id="A0A9P1IXP2"/>
<feature type="compositionally biased region" description="Basic residues" evidence="1">
    <location>
        <begin position="124"/>
        <end position="136"/>
    </location>
</feature>
<organism evidence="2 3">
    <name type="scientific">Caenorhabditis angaria</name>
    <dbReference type="NCBI Taxonomy" id="860376"/>
    <lineage>
        <taxon>Eukaryota</taxon>
        <taxon>Metazoa</taxon>
        <taxon>Ecdysozoa</taxon>
        <taxon>Nematoda</taxon>
        <taxon>Chromadorea</taxon>
        <taxon>Rhabditida</taxon>
        <taxon>Rhabditina</taxon>
        <taxon>Rhabditomorpha</taxon>
        <taxon>Rhabditoidea</taxon>
        <taxon>Rhabditidae</taxon>
        <taxon>Peloderinae</taxon>
        <taxon>Caenorhabditis</taxon>
    </lineage>
</organism>
<dbReference type="EMBL" id="CANHGI010000005">
    <property type="protein sequence ID" value="CAI5452959.1"/>
    <property type="molecule type" value="Genomic_DNA"/>
</dbReference>
<evidence type="ECO:0000313" key="2">
    <source>
        <dbReference type="EMBL" id="CAI5452959.1"/>
    </source>
</evidence>
<protein>
    <submittedName>
        <fullName evidence="2">Uncharacterized protein</fullName>
    </submittedName>
</protein>
<sequence length="136" mass="15488">MLFFQKLSRKGSNASTGSIIDSEHSKKLLQRNNSEVKIEAIFKELFSPDAVIVDTCAPDILTCLTQPEETEKDLRNHGKFVVKRETSLLKSPRKEAKPKMSRSPTPTKPRAQTIPKNVDEKNLHLRKNPIPLRKKK</sequence>
<reference evidence="2" key="1">
    <citation type="submission" date="2022-11" db="EMBL/GenBank/DDBJ databases">
        <authorList>
            <person name="Kikuchi T."/>
        </authorList>
    </citation>
    <scope>NUCLEOTIDE SEQUENCE</scope>
    <source>
        <strain evidence="2">PS1010</strain>
    </source>
</reference>
<proteinExistence type="predicted"/>
<accession>A0A9P1IXP2</accession>